<evidence type="ECO:0000256" key="1">
    <source>
        <dbReference type="SAM" id="MobiDB-lite"/>
    </source>
</evidence>
<comment type="caution">
    <text evidence="2">The sequence shown here is derived from an EMBL/GenBank/DDBJ whole genome shotgun (WGS) entry which is preliminary data.</text>
</comment>
<accession>A0AAD6UCM7</accession>
<keyword evidence="3" id="KW-1185">Reference proteome</keyword>
<evidence type="ECO:0000313" key="2">
    <source>
        <dbReference type="EMBL" id="KAJ7099256.1"/>
    </source>
</evidence>
<dbReference type="EMBL" id="JARJCN010000007">
    <property type="protein sequence ID" value="KAJ7099256.1"/>
    <property type="molecule type" value="Genomic_DNA"/>
</dbReference>
<feature type="non-terminal residue" evidence="2">
    <location>
        <position position="1"/>
    </location>
</feature>
<feature type="region of interest" description="Disordered" evidence="1">
    <location>
        <begin position="62"/>
        <end position="197"/>
    </location>
</feature>
<sequence length="227" mass="24581">QPLSLLAALADSQFSGSRSSAGARYAQWRGTPHSLLWHTHSENQRPTCLKCLTRPSCELAAPRARASTLPPARTGHPRAQGGTGCRQSDPRTAPTARRRLAPEVPHLPHAPTAPRASPADPCRARSPARDSAAWCAPPTRVVHQRPSAPPLAATHPRRHDTSARPPATCPANGSRAPRRRRKHTVPRSRARRRRASSRLHCLAPQPICDVSVALCGRARRAGVRVCV</sequence>
<dbReference type="AlphaFoldDB" id="A0AAD6UCM7"/>
<feature type="compositionally biased region" description="Basic residues" evidence="1">
    <location>
        <begin position="176"/>
        <end position="197"/>
    </location>
</feature>
<reference evidence="2" key="1">
    <citation type="submission" date="2023-03" db="EMBL/GenBank/DDBJ databases">
        <title>Massive genome expansion in bonnet fungi (Mycena s.s.) driven by repeated elements and novel gene families across ecological guilds.</title>
        <authorList>
            <consortium name="Lawrence Berkeley National Laboratory"/>
            <person name="Harder C.B."/>
            <person name="Miyauchi S."/>
            <person name="Viragh M."/>
            <person name="Kuo A."/>
            <person name="Thoen E."/>
            <person name="Andreopoulos B."/>
            <person name="Lu D."/>
            <person name="Skrede I."/>
            <person name="Drula E."/>
            <person name="Henrissat B."/>
            <person name="Morin E."/>
            <person name="Kohler A."/>
            <person name="Barry K."/>
            <person name="LaButti K."/>
            <person name="Morin E."/>
            <person name="Salamov A."/>
            <person name="Lipzen A."/>
            <person name="Mereny Z."/>
            <person name="Hegedus B."/>
            <person name="Baldrian P."/>
            <person name="Stursova M."/>
            <person name="Weitz H."/>
            <person name="Taylor A."/>
            <person name="Grigoriev I.V."/>
            <person name="Nagy L.G."/>
            <person name="Martin F."/>
            <person name="Kauserud H."/>
        </authorList>
    </citation>
    <scope>NUCLEOTIDE SEQUENCE</scope>
    <source>
        <strain evidence="2">CBHHK173m</strain>
    </source>
</reference>
<feature type="non-terminal residue" evidence="2">
    <location>
        <position position="227"/>
    </location>
</feature>
<gene>
    <name evidence="2" type="ORF">B0H15DRAFT_1001853</name>
</gene>
<dbReference type="Proteomes" id="UP001222325">
    <property type="component" value="Unassembled WGS sequence"/>
</dbReference>
<protein>
    <submittedName>
        <fullName evidence="2">Uncharacterized protein</fullName>
    </submittedName>
</protein>
<organism evidence="2 3">
    <name type="scientific">Mycena belliarum</name>
    <dbReference type="NCBI Taxonomy" id="1033014"/>
    <lineage>
        <taxon>Eukaryota</taxon>
        <taxon>Fungi</taxon>
        <taxon>Dikarya</taxon>
        <taxon>Basidiomycota</taxon>
        <taxon>Agaricomycotina</taxon>
        <taxon>Agaricomycetes</taxon>
        <taxon>Agaricomycetidae</taxon>
        <taxon>Agaricales</taxon>
        <taxon>Marasmiineae</taxon>
        <taxon>Mycenaceae</taxon>
        <taxon>Mycena</taxon>
    </lineage>
</organism>
<evidence type="ECO:0000313" key="3">
    <source>
        <dbReference type="Proteomes" id="UP001222325"/>
    </source>
</evidence>
<proteinExistence type="predicted"/>
<name>A0AAD6UCM7_9AGAR</name>